<evidence type="ECO:0000256" key="2">
    <source>
        <dbReference type="ARBA" id="ARBA00022723"/>
    </source>
</evidence>
<dbReference type="PANTHER" id="PTHR15162:SF7">
    <property type="entry name" value="SUCCINYLGLUTAMATE DESUCCINYLASE"/>
    <property type="match status" value="1"/>
</dbReference>
<dbReference type="EMBL" id="CP041636">
    <property type="protein sequence ID" value="QDO99149.1"/>
    <property type="molecule type" value="Genomic_DNA"/>
</dbReference>
<keyword evidence="4" id="KW-0862">Zinc</keyword>
<dbReference type="GO" id="GO:0046872">
    <property type="term" value="F:metal ion binding"/>
    <property type="evidence" value="ECO:0007669"/>
    <property type="project" value="UniProtKB-KW"/>
</dbReference>
<feature type="domain" description="Succinylglutamate desuccinylase/Aspartoacylase catalytic" evidence="5">
    <location>
        <begin position="39"/>
        <end position="162"/>
    </location>
</feature>
<dbReference type="OrthoDB" id="7813621at2"/>
<evidence type="ECO:0000313" key="7">
    <source>
        <dbReference type="Proteomes" id="UP000317496"/>
    </source>
</evidence>
<gene>
    <name evidence="6" type="ORF">FNB15_18545</name>
</gene>
<dbReference type="AlphaFoldDB" id="A0A516H5T1"/>
<evidence type="ECO:0000256" key="4">
    <source>
        <dbReference type="ARBA" id="ARBA00022833"/>
    </source>
</evidence>
<accession>A0A516H5T1</accession>
<dbReference type="Pfam" id="PF24827">
    <property type="entry name" value="AstE_AspA_cat"/>
    <property type="match status" value="1"/>
</dbReference>
<dbReference type="Proteomes" id="UP000317496">
    <property type="component" value="Chromosome"/>
</dbReference>
<evidence type="ECO:0000256" key="1">
    <source>
        <dbReference type="ARBA" id="ARBA00001947"/>
    </source>
</evidence>
<dbReference type="InterPro" id="IPR055438">
    <property type="entry name" value="AstE_AspA_cat"/>
</dbReference>
<proteinExistence type="predicted"/>
<sequence>MTSQHLELPPIEVTPKDLSAYRTGNRGVDYVHTFDSGRPGPHVIVNGLTHGNEFCGMIAVTHLFEHNIRPRRGKLTLAFANVDAYHNFDPAKPFDSRYVERDFNRVWDTDTLEGPDATVDVKRARALRHIYAEADGLLDLHSTSYAVPSMLIYEPHAKLDPLARHLHSPLHHVILPGVKHPGRPLIQYGAFGKADASPLAVVVECGQHFARSSGEIAISVTMRFLDFYGLIPTDLAAQYKAEAGAPKRYEVTDVMVAKTDRFRFAGDFIGFEELPAGALIATDGDEELRAPAEGCTLVMPARRIVKGRDVVSLARRLS</sequence>
<comment type="cofactor">
    <cofactor evidence="1">
        <name>Zn(2+)</name>
        <dbReference type="ChEBI" id="CHEBI:29105"/>
    </cofactor>
</comment>
<organism evidence="6 7">
    <name type="scientific">Ferrovibrio terrae</name>
    <dbReference type="NCBI Taxonomy" id="2594003"/>
    <lineage>
        <taxon>Bacteria</taxon>
        <taxon>Pseudomonadati</taxon>
        <taxon>Pseudomonadota</taxon>
        <taxon>Alphaproteobacteria</taxon>
        <taxon>Rhodospirillales</taxon>
        <taxon>Rhodospirillaceae</taxon>
        <taxon>Ferrovibrio</taxon>
    </lineage>
</organism>
<reference evidence="6 7" key="1">
    <citation type="submission" date="2019-07" db="EMBL/GenBank/DDBJ databases">
        <title>Genome sequencing for Ferrovibrio sp. K5.</title>
        <authorList>
            <person name="Park S.-J."/>
        </authorList>
    </citation>
    <scope>NUCLEOTIDE SEQUENCE [LARGE SCALE GENOMIC DNA]</scope>
    <source>
        <strain evidence="6 7">K5</strain>
    </source>
</reference>
<dbReference type="Gene3D" id="3.40.630.10">
    <property type="entry name" value="Zn peptidases"/>
    <property type="match status" value="1"/>
</dbReference>
<evidence type="ECO:0000313" key="6">
    <source>
        <dbReference type="EMBL" id="QDO99149.1"/>
    </source>
</evidence>
<dbReference type="GO" id="GO:0005829">
    <property type="term" value="C:cytosol"/>
    <property type="evidence" value="ECO:0007669"/>
    <property type="project" value="TreeGrafter"/>
</dbReference>
<evidence type="ECO:0000256" key="3">
    <source>
        <dbReference type="ARBA" id="ARBA00022801"/>
    </source>
</evidence>
<evidence type="ECO:0000259" key="5">
    <source>
        <dbReference type="Pfam" id="PF24827"/>
    </source>
</evidence>
<dbReference type="KEGG" id="fer:FNB15_18545"/>
<keyword evidence="3" id="KW-0378">Hydrolase</keyword>
<name>A0A516H5T1_9PROT</name>
<dbReference type="PANTHER" id="PTHR15162">
    <property type="entry name" value="ASPARTOACYLASE"/>
    <property type="match status" value="1"/>
</dbReference>
<dbReference type="SUPFAM" id="SSF53187">
    <property type="entry name" value="Zn-dependent exopeptidases"/>
    <property type="match status" value="1"/>
</dbReference>
<dbReference type="InterPro" id="IPR050178">
    <property type="entry name" value="AspA/AstE_fam"/>
</dbReference>
<keyword evidence="2" id="KW-0479">Metal-binding</keyword>
<dbReference type="RefSeq" id="WP_144258145.1">
    <property type="nucleotide sequence ID" value="NZ_CP041636.1"/>
</dbReference>
<dbReference type="GO" id="GO:0016788">
    <property type="term" value="F:hydrolase activity, acting on ester bonds"/>
    <property type="evidence" value="ECO:0007669"/>
    <property type="project" value="InterPro"/>
</dbReference>
<keyword evidence="7" id="KW-1185">Reference proteome</keyword>
<protein>
    <submittedName>
        <fullName evidence="6">Succinylglutamate desuccinylase</fullName>
    </submittedName>
</protein>